<gene>
    <name evidence="1" type="ordered locus">Cthe_1897</name>
</gene>
<accession>A3DGN8</accession>
<dbReference type="Proteomes" id="UP000002145">
    <property type="component" value="Chromosome"/>
</dbReference>
<dbReference type="OrthoDB" id="6638171at2"/>
<evidence type="ECO:0000313" key="1">
    <source>
        <dbReference type="EMBL" id="ABN53117.1"/>
    </source>
</evidence>
<reference evidence="2" key="1">
    <citation type="submission" date="2007-02" db="EMBL/GenBank/DDBJ databases">
        <title>Complete sequence of Clostridium thermocellum ATCC 27405.</title>
        <authorList>
            <consortium name="US DOE Joint Genome Institute"/>
            <person name="Copeland A."/>
            <person name="Lucas S."/>
            <person name="Lapidus A."/>
            <person name="Barry K."/>
            <person name="Detter J.C."/>
            <person name="Glavina del Rio T."/>
            <person name="Hammon N."/>
            <person name="Israni S."/>
            <person name="Dalin E."/>
            <person name="Tice H."/>
            <person name="Pitluck S."/>
            <person name="Chertkov O."/>
            <person name="Brettin T."/>
            <person name="Bruce D."/>
            <person name="Han C."/>
            <person name="Tapia R."/>
            <person name="Gilna P."/>
            <person name="Schmutz J."/>
            <person name="Larimer F."/>
            <person name="Land M."/>
            <person name="Hauser L."/>
            <person name="Kyrpides N."/>
            <person name="Mikhailova N."/>
            <person name="Wu J.H.D."/>
            <person name="Newcomb M."/>
            <person name="Richardson P."/>
        </authorList>
    </citation>
    <scope>NUCLEOTIDE SEQUENCE [LARGE SCALE GENOMIC DNA]</scope>
    <source>
        <strain evidence="2">ATCC 27405 / DSM 1237 / JCM 9322 / NBRC 103400 / NCIMB 10682 / NRRL B-4536 / VPI 7372</strain>
    </source>
</reference>
<dbReference type="AlphaFoldDB" id="A3DGN8"/>
<organism evidence="1 2">
    <name type="scientific">Acetivibrio thermocellus (strain ATCC 27405 / DSM 1237 / JCM 9322 / NBRC 103400 / NCIMB 10682 / NRRL B-4536 / VPI 7372)</name>
    <name type="common">Clostridium thermocellum</name>
    <dbReference type="NCBI Taxonomy" id="203119"/>
    <lineage>
        <taxon>Bacteria</taxon>
        <taxon>Bacillati</taxon>
        <taxon>Bacillota</taxon>
        <taxon>Clostridia</taxon>
        <taxon>Eubacteriales</taxon>
        <taxon>Oscillospiraceae</taxon>
        <taxon>Acetivibrio</taxon>
    </lineage>
</organism>
<sequence length="108" mass="12607">MNNNKFEIIDNHEFGIIDTFEEGKCYCDYGPKDFNCIPVGDRYIGPIVRKYMFDFIGMKTYFIDSTEQGEGLFYCGVTIIPPESLKQFRDIIVKANNHYKSEQLELLI</sequence>
<dbReference type="RefSeq" id="WP_011838292.1">
    <property type="nucleotide sequence ID" value="NC_009012.1"/>
</dbReference>
<reference evidence="1 2" key="2">
    <citation type="journal article" date="2013" name="Biotechnol. Biofuels">
        <title>Global transcriptome analysis of Clostridium thermocellum ATCC 27405 during growth on dilute acid pretreated Populus and switchgrass.</title>
        <authorList>
            <person name="Wilson C.M."/>
            <person name="Rodriguez M.Jr."/>
            <person name="Johnson C.M."/>
            <person name="Martin S.L."/>
            <person name="Chu T.M."/>
            <person name="Wolfinger R.D."/>
            <person name="Hauser L.J."/>
            <person name="Land M.L."/>
            <person name="Klingeman D.M."/>
            <person name="Syed M.H."/>
            <person name="Ragauskas A.J."/>
            <person name="Tschaplinski T.J."/>
            <person name="Mielenz J.R."/>
            <person name="Brown S.D."/>
        </authorList>
    </citation>
    <scope>NUCLEOTIDE SEQUENCE [LARGE SCALE GENOMIC DNA]</scope>
    <source>
        <strain evidence="2">ATCC 27405 / DSM 1237 / JCM 9322 / NBRC 103400 / NCIMB 10682 / NRRL B-4536 / VPI 7372</strain>
    </source>
</reference>
<protein>
    <submittedName>
        <fullName evidence="1">Uncharacterized protein</fullName>
    </submittedName>
</protein>
<dbReference type="GeneID" id="35805208"/>
<proteinExistence type="predicted"/>
<dbReference type="KEGG" id="cth:Cthe_1897"/>
<evidence type="ECO:0000313" key="2">
    <source>
        <dbReference type="Proteomes" id="UP000002145"/>
    </source>
</evidence>
<dbReference type="EMBL" id="CP000568">
    <property type="protein sequence ID" value="ABN53117.1"/>
    <property type="molecule type" value="Genomic_DNA"/>
</dbReference>
<keyword evidence="2" id="KW-1185">Reference proteome</keyword>
<dbReference type="HOGENOM" id="CLU_146570_0_0_9"/>
<name>A3DGN8_ACET2</name>